<dbReference type="AlphaFoldDB" id="A0A2P5B792"/>
<reference evidence="2" key="1">
    <citation type="submission" date="2016-06" db="EMBL/GenBank/DDBJ databases">
        <title>Parallel loss of symbiosis genes in relatives of nitrogen-fixing non-legume Parasponia.</title>
        <authorList>
            <person name="Van Velzen R."/>
            <person name="Holmer R."/>
            <person name="Bu F."/>
            <person name="Rutten L."/>
            <person name="Van Zeijl A."/>
            <person name="Liu W."/>
            <person name="Santuari L."/>
            <person name="Cao Q."/>
            <person name="Sharma T."/>
            <person name="Shen D."/>
            <person name="Roswanjaya Y."/>
            <person name="Wardhani T."/>
            <person name="Kalhor M.S."/>
            <person name="Jansen J."/>
            <person name="Van den Hoogen J."/>
            <person name="Gungor B."/>
            <person name="Hartog M."/>
            <person name="Hontelez J."/>
            <person name="Verver J."/>
            <person name="Yang W.-C."/>
            <person name="Schijlen E."/>
            <person name="Repin R."/>
            <person name="Schilthuizen M."/>
            <person name="Schranz E."/>
            <person name="Heidstra R."/>
            <person name="Miyata K."/>
            <person name="Fedorova E."/>
            <person name="Kohlen W."/>
            <person name="Bisseling T."/>
            <person name="Smit S."/>
            <person name="Geurts R."/>
        </authorList>
    </citation>
    <scope>NUCLEOTIDE SEQUENCE [LARGE SCALE GENOMIC DNA]</scope>
    <source>
        <strain evidence="2">cv. WU1-14</strain>
    </source>
</reference>
<organism evidence="1 2">
    <name type="scientific">Parasponia andersonii</name>
    <name type="common">Sponia andersonii</name>
    <dbReference type="NCBI Taxonomy" id="3476"/>
    <lineage>
        <taxon>Eukaryota</taxon>
        <taxon>Viridiplantae</taxon>
        <taxon>Streptophyta</taxon>
        <taxon>Embryophyta</taxon>
        <taxon>Tracheophyta</taxon>
        <taxon>Spermatophyta</taxon>
        <taxon>Magnoliopsida</taxon>
        <taxon>eudicotyledons</taxon>
        <taxon>Gunneridae</taxon>
        <taxon>Pentapetalae</taxon>
        <taxon>rosids</taxon>
        <taxon>fabids</taxon>
        <taxon>Rosales</taxon>
        <taxon>Cannabaceae</taxon>
        <taxon>Parasponia</taxon>
    </lineage>
</organism>
<name>A0A2P5B792_PARAD</name>
<evidence type="ECO:0000313" key="2">
    <source>
        <dbReference type="Proteomes" id="UP000237105"/>
    </source>
</evidence>
<comment type="caution">
    <text evidence="1">The sequence shown here is derived from an EMBL/GenBank/DDBJ whole genome shotgun (WGS) entry which is preliminary data.</text>
</comment>
<proteinExistence type="predicted"/>
<dbReference type="Proteomes" id="UP000237105">
    <property type="component" value="Unassembled WGS sequence"/>
</dbReference>
<sequence length="72" mass="8537">MYGQRRQIQMECILKAQFKKSREREREAIPLDKKKTFSHGLKSIGVYPQSPNQLVLFVRVPFERNMTEPQEA</sequence>
<dbReference type="EMBL" id="JXTB01000346">
    <property type="protein sequence ID" value="PON44669.1"/>
    <property type="molecule type" value="Genomic_DNA"/>
</dbReference>
<keyword evidence="2" id="KW-1185">Reference proteome</keyword>
<accession>A0A2P5B792</accession>
<evidence type="ECO:0000313" key="1">
    <source>
        <dbReference type="EMBL" id="PON44669.1"/>
    </source>
</evidence>
<protein>
    <submittedName>
        <fullName evidence="1">Uncharacterized protein</fullName>
    </submittedName>
</protein>
<gene>
    <name evidence="1" type="ORF">PanWU01x14_265490</name>
</gene>